<evidence type="ECO:0000313" key="3">
    <source>
        <dbReference type="Proteomes" id="UP000271468"/>
    </source>
</evidence>
<evidence type="ECO:0000313" key="2">
    <source>
        <dbReference type="EMBL" id="RMN14804.1"/>
    </source>
</evidence>
<dbReference type="Proteomes" id="UP000271468">
    <property type="component" value="Unassembled WGS sequence"/>
</dbReference>
<dbReference type="AlphaFoldDB" id="A0A0P9M5K2"/>
<comment type="caution">
    <text evidence="2">The sequence shown here is derived from an EMBL/GenBank/DDBJ whole genome shotgun (WGS) entry which is preliminary data.</text>
</comment>
<accession>A0A0P9M5K2</accession>
<dbReference type="InterPro" id="IPR056110">
    <property type="entry name" value="DUF7693"/>
</dbReference>
<dbReference type="Pfam" id="PF24745">
    <property type="entry name" value="DUF7693"/>
    <property type="match status" value="1"/>
</dbReference>
<proteinExistence type="predicted"/>
<protein>
    <recommendedName>
        <fullName evidence="1">DUF7693 domain-containing protein</fullName>
    </recommendedName>
</protein>
<dbReference type="EMBL" id="RBOV01000043">
    <property type="protein sequence ID" value="RMN14804.1"/>
    <property type="molecule type" value="Genomic_DNA"/>
</dbReference>
<feature type="domain" description="DUF7693" evidence="1">
    <location>
        <begin position="7"/>
        <end position="97"/>
    </location>
</feature>
<name>A0A0P9M5K2_9PSED</name>
<evidence type="ECO:0000259" key="1">
    <source>
        <dbReference type="Pfam" id="PF24745"/>
    </source>
</evidence>
<reference evidence="2 3" key="1">
    <citation type="submission" date="2018-08" db="EMBL/GenBank/DDBJ databases">
        <title>Recombination of ecologically and evolutionarily significant loci maintains genetic cohesion in the Pseudomonas syringae species complex.</title>
        <authorList>
            <person name="Dillon M."/>
            <person name="Thakur S."/>
            <person name="Almeida R.N.D."/>
            <person name="Weir B.S."/>
            <person name="Guttman D.S."/>
        </authorList>
    </citation>
    <scope>NUCLEOTIDE SEQUENCE [LARGE SCALE GENOMIC DNA]</scope>
    <source>
        <strain evidence="2 3">ICMP 12341</strain>
    </source>
</reference>
<organism evidence="2 3">
    <name type="scientific">Pseudomonas syringae pv. coriandricola</name>
    <dbReference type="NCBI Taxonomy" id="264453"/>
    <lineage>
        <taxon>Bacteria</taxon>
        <taxon>Pseudomonadati</taxon>
        <taxon>Pseudomonadota</taxon>
        <taxon>Gammaproteobacteria</taxon>
        <taxon>Pseudomonadales</taxon>
        <taxon>Pseudomonadaceae</taxon>
        <taxon>Pseudomonas</taxon>
    </lineage>
</organism>
<sequence length="101" mass="11421">MKPMRALTTREVYQQLRDAAMGTRSLRLVGLSSEDGLLKVDIDGWLLTLEVTHSSPSRCRYCRCPEGREGSFESWLRTDPVSLLSAWEHAQIERLLGEAGE</sequence>
<gene>
    <name evidence="2" type="ORF">ALQ65_01675</name>
</gene>